<feature type="domain" description="SIS" evidence="2">
    <location>
        <begin position="32"/>
        <end position="208"/>
    </location>
</feature>
<dbReference type="PROSITE" id="PS51464">
    <property type="entry name" value="SIS"/>
    <property type="match status" value="1"/>
</dbReference>
<keyword evidence="4" id="KW-1185">Reference proteome</keyword>
<dbReference type="InterPro" id="IPR050099">
    <property type="entry name" value="SIS_GmhA/DiaA_subfam"/>
</dbReference>
<dbReference type="InterPro" id="IPR046348">
    <property type="entry name" value="SIS_dom_sf"/>
</dbReference>
<dbReference type="InterPro" id="IPR001347">
    <property type="entry name" value="SIS_dom"/>
</dbReference>
<organism evidence="3 4">
    <name type="scientific">Cohnella silvisoli</name>
    <dbReference type="NCBI Taxonomy" id="2873699"/>
    <lineage>
        <taxon>Bacteria</taxon>
        <taxon>Bacillati</taxon>
        <taxon>Bacillota</taxon>
        <taxon>Bacilli</taxon>
        <taxon>Bacillales</taxon>
        <taxon>Paenibacillaceae</taxon>
        <taxon>Cohnella</taxon>
    </lineage>
</organism>
<comment type="similarity">
    <text evidence="1">Belongs to the UPF0309 family.</text>
</comment>
<gene>
    <name evidence="3" type="ORF">QJS35_14505</name>
</gene>
<sequence length="242" mass="26174">MLIDQYLQKIAALTEAIGATQSETIRRVASLIADSVEKGGVLHVFGSGHSHMIAEDVFHRAGGLACVNAMLEPSLMELNVGRATELERLSGYAKVLLSGYDLRAGEVIVVISNSGINAVPIEVALECRERGLHVIALTNMDHSRQAASRHHSGVKLFEVADLVLDNCGVYGDAVLQLEHSQQFGPTSTIGGLIVMQSVAAAVVDELIKRKMDPPIFLSANREGGDEHNGELFSRYKDRVRYA</sequence>
<name>A0ABV1KUW3_9BACL</name>
<proteinExistence type="inferred from homology"/>
<dbReference type="Gene3D" id="3.40.50.10490">
    <property type="entry name" value="Glucose-6-phosphate isomerase like protein, domain 1"/>
    <property type="match status" value="1"/>
</dbReference>
<dbReference type="PANTHER" id="PTHR30390">
    <property type="entry name" value="SEDOHEPTULOSE 7-PHOSPHATE ISOMERASE / DNAA INITIATOR-ASSOCIATING FACTOR FOR REPLICATION INITIATION"/>
    <property type="match status" value="1"/>
</dbReference>
<evidence type="ECO:0000313" key="3">
    <source>
        <dbReference type="EMBL" id="MEQ4483602.1"/>
    </source>
</evidence>
<dbReference type="HAMAP" id="MF_01240">
    <property type="entry name" value="UPF0309"/>
    <property type="match status" value="1"/>
</dbReference>
<dbReference type="CDD" id="cd05013">
    <property type="entry name" value="SIS_RpiR"/>
    <property type="match status" value="1"/>
</dbReference>
<dbReference type="Proteomes" id="UP001493487">
    <property type="component" value="Unassembled WGS sequence"/>
</dbReference>
<protein>
    <recommendedName>
        <fullName evidence="1">UPF0309 protein QJS35_14505</fullName>
    </recommendedName>
</protein>
<evidence type="ECO:0000256" key="1">
    <source>
        <dbReference type="HAMAP-Rule" id="MF_01240"/>
    </source>
</evidence>
<evidence type="ECO:0000313" key="4">
    <source>
        <dbReference type="Proteomes" id="UP001493487"/>
    </source>
</evidence>
<dbReference type="RefSeq" id="WP_232186224.1">
    <property type="nucleotide sequence ID" value="NZ_JAIOAP010000007.1"/>
</dbReference>
<dbReference type="InterPro" id="IPR035472">
    <property type="entry name" value="RpiR-like_SIS"/>
</dbReference>
<accession>A0ABV1KUW3</accession>
<dbReference type="PANTHER" id="PTHR30390:SF7">
    <property type="entry name" value="PHOSPHOHEPTOSE ISOMERASE"/>
    <property type="match status" value="1"/>
</dbReference>
<dbReference type="InterPro" id="IPR022951">
    <property type="entry name" value="UPF0309"/>
</dbReference>
<comment type="caution">
    <text evidence="3">The sequence shown here is derived from an EMBL/GenBank/DDBJ whole genome shotgun (WGS) entry which is preliminary data.</text>
</comment>
<dbReference type="NCBIfam" id="NF002805">
    <property type="entry name" value="PRK02947.1"/>
    <property type="match status" value="1"/>
</dbReference>
<reference evidence="3 4" key="1">
    <citation type="journal article" date="2023" name="Genome Announc.">
        <title>Pan-Genome Analyses of the Genus Cohnella and Proposal of the Novel Species Cohnella silvisoli sp. nov., Isolated from Forest Soil.</title>
        <authorList>
            <person name="Wang C."/>
            <person name="Mao L."/>
            <person name="Bao G."/>
            <person name="Zhu H."/>
        </authorList>
    </citation>
    <scope>NUCLEOTIDE SEQUENCE [LARGE SCALE GENOMIC DNA]</scope>
    <source>
        <strain evidence="3 4">NL03-T5-1</strain>
    </source>
</reference>
<dbReference type="SUPFAM" id="SSF53697">
    <property type="entry name" value="SIS domain"/>
    <property type="match status" value="1"/>
</dbReference>
<evidence type="ECO:0000259" key="2">
    <source>
        <dbReference type="PROSITE" id="PS51464"/>
    </source>
</evidence>
<dbReference type="Pfam" id="PF13580">
    <property type="entry name" value="SIS_2"/>
    <property type="match status" value="1"/>
</dbReference>
<dbReference type="EMBL" id="JASKHM010000008">
    <property type="protein sequence ID" value="MEQ4483602.1"/>
    <property type="molecule type" value="Genomic_DNA"/>
</dbReference>